<dbReference type="EMBL" id="FTMD01000006">
    <property type="protein sequence ID" value="SIQ70167.1"/>
    <property type="molecule type" value="Genomic_DNA"/>
</dbReference>
<feature type="chain" id="PRO_5012116766" description="Lipoprotein" evidence="1">
    <location>
        <begin position="20"/>
        <end position="139"/>
    </location>
</feature>
<proteinExistence type="predicted"/>
<dbReference type="Proteomes" id="UP000186819">
    <property type="component" value="Unassembled WGS sequence"/>
</dbReference>
<protein>
    <recommendedName>
        <fullName evidence="4">Lipoprotein</fullName>
    </recommendedName>
</protein>
<dbReference type="OrthoDB" id="5297723at2"/>
<dbReference type="PROSITE" id="PS51257">
    <property type="entry name" value="PROKAR_LIPOPROTEIN"/>
    <property type="match status" value="1"/>
</dbReference>
<gene>
    <name evidence="2" type="ORF">SAMN05421829_10672</name>
</gene>
<name>A0A1N6UX48_9RHOO</name>
<organism evidence="2 3">
    <name type="scientific">Aromatoleum tolulyticum</name>
    <dbReference type="NCBI Taxonomy" id="34027"/>
    <lineage>
        <taxon>Bacteria</taxon>
        <taxon>Pseudomonadati</taxon>
        <taxon>Pseudomonadota</taxon>
        <taxon>Betaproteobacteria</taxon>
        <taxon>Rhodocyclales</taxon>
        <taxon>Rhodocyclaceae</taxon>
        <taxon>Aromatoleum</taxon>
    </lineage>
</organism>
<sequence>MPNARTNAIVALAMLPMLAACENSATAFMIEGSQHALILVREKPYFWQGTVNQAVIASRLPHCQRRVPIHPDGTELTPMEVFEAGDRLWALHQGSRWYLVGTDKCQVQDWDNAAGSTPGPALGTFRLKDGVATFIPAGK</sequence>
<evidence type="ECO:0008006" key="4">
    <source>
        <dbReference type="Google" id="ProtNLM"/>
    </source>
</evidence>
<reference evidence="3" key="1">
    <citation type="submission" date="2017-01" db="EMBL/GenBank/DDBJ databases">
        <authorList>
            <person name="Varghese N."/>
            <person name="Submissions S."/>
        </authorList>
    </citation>
    <scope>NUCLEOTIDE SEQUENCE [LARGE SCALE GENOMIC DNA]</scope>
    <source>
        <strain evidence="3">ATCC 51758</strain>
    </source>
</reference>
<evidence type="ECO:0000256" key="1">
    <source>
        <dbReference type="SAM" id="SignalP"/>
    </source>
</evidence>
<keyword evidence="1" id="KW-0732">Signal</keyword>
<keyword evidence="3" id="KW-1185">Reference proteome</keyword>
<feature type="signal peptide" evidence="1">
    <location>
        <begin position="1"/>
        <end position="19"/>
    </location>
</feature>
<dbReference type="AlphaFoldDB" id="A0A1N6UX48"/>
<evidence type="ECO:0000313" key="3">
    <source>
        <dbReference type="Proteomes" id="UP000186819"/>
    </source>
</evidence>
<dbReference type="STRING" id="34027.SAMN05421829_10672"/>
<evidence type="ECO:0000313" key="2">
    <source>
        <dbReference type="EMBL" id="SIQ70167.1"/>
    </source>
</evidence>
<accession>A0A1N6UX48</accession>